<dbReference type="PROSITE" id="PS00893">
    <property type="entry name" value="NUDIX_BOX"/>
    <property type="match status" value="1"/>
</dbReference>
<evidence type="ECO:0000259" key="2">
    <source>
        <dbReference type="PROSITE" id="PS51462"/>
    </source>
</evidence>
<dbReference type="CDD" id="cd03426">
    <property type="entry name" value="NUDIX_CoAse_Nudt7"/>
    <property type="match status" value="1"/>
</dbReference>
<dbReference type="InterPro" id="IPR020084">
    <property type="entry name" value="NUDIX_hydrolase_CS"/>
</dbReference>
<dbReference type="InterPro" id="IPR045121">
    <property type="entry name" value="CoAse"/>
</dbReference>
<dbReference type="PROSITE" id="PS51462">
    <property type="entry name" value="NUDIX"/>
    <property type="match status" value="1"/>
</dbReference>
<dbReference type="PANTHER" id="PTHR12992">
    <property type="entry name" value="NUDIX HYDROLASE"/>
    <property type="match status" value="1"/>
</dbReference>
<dbReference type="Gene3D" id="3.90.79.10">
    <property type="entry name" value="Nucleoside Triphosphate Pyrophosphohydrolase"/>
    <property type="match status" value="1"/>
</dbReference>
<keyword evidence="1" id="KW-0378">Hydrolase</keyword>
<name>A0A0H5QGT9_9EUKA</name>
<evidence type="ECO:0000313" key="3">
    <source>
        <dbReference type="EMBL" id="CRZ00812.1"/>
    </source>
</evidence>
<dbReference type="EMBL" id="HACM01000370">
    <property type="protein sequence ID" value="CRZ00812.1"/>
    <property type="molecule type" value="Transcribed_RNA"/>
</dbReference>
<dbReference type="InterPro" id="IPR000086">
    <property type="entry name" value="NUDIX_hydrolase_dom"/>
</dbReference>
<evidence type="ECO:0000256" key="1">
    <source>
        <dbReference type="ARBA" id="ARBA00022801"/>
    </source>
</evidence>
<feature type="domain" description="Nudix hydrolase" evidence="2">
    <location>
        <begin position="20"/>
        <end position="168"/>
    </location>
</feature>
<organism evidence="3">
    <name type="scientific">Spongospora subterranea</name>
    <dbReference type="NCBI Taxonomy" id="70186"/>
    <lineage>
        <taxon>Eukaryota</taxon>
        <taxon>Sar</taxon>
        <taxon>Rhizaria</taxon>
        <taxon>Endomyxa</taxon>
        <taxon>Phytomyxea</taxon>
        <taxon>Plasmodiophorida</taxon>
        <taxon>Plasmodiophoridae</taxon>
        <taxon>Spongospora</taxon>
    </lineage>
</organism>
<feature type="non-terminal residue" evidence="3">
    <location>
        <position position="1"/>
    </location>
</feature>
<accession>A0A0H5QGT9</accession>
<proteinExistence type="predicted"/>
<reference evidence="3" key="1">
    <citation type="submission" date="2015-04" db="EMBL/GenBank/DDBJ databases">
        <title>The genome sequence of the plant pathogenic Rhizarian Plasmodiophora brassicae reveals insights in its biotrophic life cycle and the origin of chitin synthesis.</title>
        <authorList>
            <person name="Schwelm A."/>
            <person name="Fogelqvist J."/>
            <person name="Knaust A."/>
            <person name="Julke S."/>
            <person name="Lilja T."/>
            <person name="Dhandapani V."/>
            <person name="Bonilla-Rosso G."/>
            <person name="Karlsson M."/>
            <person name="Shevchenko A."/>
            <person name="Choi S.R."/>
            <person name="Kim H.G."/>
            <person name="Park J.Y."/>
            <person name="Lim Y.P."/>
            <person name="Ludwig-Muller J."/>
            <person name="Dixelius C."/>
        </authorList>
    </citation>
    <scope>NUCLEOTIDE SEQUENCE</scope>
    <source>
        <tissue evidence="3">Potato root galls</tissue>
    </source>
</reference>
<dbReference type="PANTHER" id="PTHR12992:SF44">
    <property type="entry name" value="NUDIX HYDROLASE DOMAIN-CONTAINING PROTEIN"/>
    <property type="match status" value="1"/>
</dbReference>
<dbReference type="SUPFAM" id="SSF55811">
    <property type="entry name" value="Nudix"/>
    <property type="match status" value="1"/>
</dbReference>
<dbReference type="AlphaFoldDB" id="A0A0H5QGT9"/>
<dbReference type="Pfam" id="PF00293">
    <property type="entry name" value="NUDIX"/>
    <property type="match status" value="1"/>
</dbReference>
<protein>
    <recommendedName>
        <fullName evidence="2">Nudix hydrolase domain-containing protein</fullName>
    </recommendedName>
</protein>
<dbReference type="InterPro" id="IPR015797">
    <property type="entry name" value="NUDIX_hydrolase-like_dom_sf"/>
</dbReference>
<sequence length="240" mass="26693">PSLGYWAILYQFFYCNLHNTYMQAAVALILQGVPSVTAISGLLSLGQGQILLIQRAINASDAYSGHLAFPGGRSKLHEQAYETAVRETKEEIGLDLADESYRYLGPLPLVRRRNLIIHPLVFLQVAETDDEMDLEEDEVADAFWINVEHLLLAPVDNYQHSLLKYMGYSPCLPSFLDPLQSLPSIAIEHQGFRPQYLWGISLQILSSLFAVTGQRDRAKALNPARVAIVSAISGILKCAH</sequence>
<dbReference type="GO" id="GO:0010945">
    <property type="term" value="F:coenzyme A diphosphatase activity"/>
    <property type="evidence" value="ECO:0007669"/>
    <property type="project" value="InterPro"/>
</dbReference>